<dbReference type="PANTHER" id="PTHR22947">
    <property type="entry name" value="MAJOR SPERM PROTEIN"/>
    <property type="match status" value="1"/>
</dbReference>
<dbReference type="InterPro" id="IPR051774">
    <property type="entry name" value="Sperm-specific_class_P"/>
</dbReference>
<dbReference type="InterPro" id="IPR008962">
    <property type="entry name" value="PapD-like_sf"/>
</dbReference>
<reference evidence="3" key="1">
    <citation type="submission" date="2016-11" db="UniProtKB">
        <authorList>
            <consortium name="WormBaseParasite"/>
        </authorList>
    </citation>
    <scope>IDENTIFICATION</scope>
</reference>
<dbReference type="Proteomes" id="UP000095281">
    <property type="component" value="Unplaced"/>
</dbReference>
<dbReference type="SUPFAM" id="SSF49354">
    <property type="entry name" value="PapD-like"/>
    <property type="match status" value="1"/>
</dbReference>
<dbReference type="OMA" id="SMALNID"/>
<dbReference type="InterPro" id="IPR013783">
    <property type="entry name" value="Ig-like_fold"/>
</dbReference>
<protein>
    <submittedName>
        <fullName evidence="3">MSP domain-containing protein</fullName>
    </submittedName>
</protein>
<dbReference type="AlphaFoldDB" id="A0A1I8B9H4"/>
<organism evidence="2 3">
    <name type="scientific">Meloidogyne hapla</name>
    <name type="common">Root-knot nematode worm</name>
    <dbReference type="NCBI Taxonomy" id="6305"/>
    <lineage>
        <taxon>Eukaryota</taxon>
        <taxon>Metazoa</taxon>
        <taxon>Ecdysozoa</taxon>
        <taxon>Nematoda</taxon>
        <taxon>Chromadorea</taxon>
        <taxon>Rhabditida</taxon>
        <taxon>Tylenchina</taxon>
        <taxon>Tylenchomorpha</taxon>
        <taxon>Tylenchoidea</taxon>
        <taxon>Meloidogynidae</taxon>
        <taxon>Meloidogyninae</taxon>
        <taxon>Meloidogyne</taxon>
    </lineage>
</organism>
<accession>A0A1I8B9H4</accession>
<feature type="domain" description="MSP" evidence="1">
    <location>
        <begin position="4"/>
        <end position="112"/>
    </location>
</feature>
<evidence type="ECO:0000313" key="3">
    <source>
        <dbReference type="WBParaSite" id="MhA1_Contig1698.frz3.gene7"/>
    </source>
</evidence>
<dbReference type="PROSITE" id="PS50202">
    <property type="entry name" value="MSP"/>
    <property type="match status" value="1"/>
</dbReference>
<proteinExistence type="predicted"/>
<dbReference type="WBParaSite" id="MhA1_Contig1698.frz3.gene7">
    <property type="protein sequence ID" value="MhA1_Contig1698.frz3.gene7"/>
    <property type="gene ID" value="MhA1_Contig1698.frz3.gene7"/>
</dbReference>
<keyword evidence="2" id="KW-1185">Reference proteome</keyword>
<evidence type="ECO:0000313" key="2">
    <source>
        <dbReference type="Proteomes" id="UP000095281"/>
    </source>
</evidence>
<dbReference type="Gene3D" id="2.60.40.10">
    <property type="entry name" value="Immunoglobulins"/>
    <property type="match status" value="1"/>
</dbReference>
<dbReference type="Pfam" id="PF00635">
    <property type="entry name" value="Motile_Sperm"/>
    <property type="match status" value="1"/>
</dbReference>
<evidence type="ECO:0000259" key="1">
    <source>
        <dbReference type="PROSITE" id="PS50202"/>
    </source>
</evidence>
<dbReference type="InterPro" id="IPR000535">
    <property type="entry name" value="MSP_dom"/>
</dbReference>
<dbReference type="PANTHER" id="PTHR22947:SF3">
    <property type="entry name" value="MSP DOMAIN-CONTAINING PROTEIN-RELATED"/>
    <property type="match status" value="1"/>
</dbReference>
<sequence length="112" mass="12123">MTTPIAVDPDSVVVQADGGTVPIVLENASPHNRYCYKVKSTNNEHYRVSSVYGFVEPLGSVKIDVNRLSGPPKSDDRLEILFQPAEASSTDPKGPFANGASEFKLDVRLCAE</sequence>
<name>A0A1I8B9H4_MELHA</name>